<evidence type="ECO:0000256" key="1">
    <source>
        <dbReference type="ARBA" id="ARBA00022553"/>
    </source>
</evidence>
<accession>M1PED4</accession>
<feature type="domain" description="Response regulatory" evidence="3">
    <location>
        <begin position="6"/>
        <end position="124"/>
    </location>
</feature>
<reference evidence="5" key="1">
    <citation type="journal article" date="2013" name="Stand. Genomic Sci.">
        <title>Complete genome sequence of Desulfocapsa sulfexigens, a marine deltaproteobacterium specialized in disproportionating inorganic sulfur compounds.</title>
        <authorList>
            <person name="Finster K.W."/>
            <person name="Kjeldsen K.U."/>
            <person name="Kube M."/>
            <person name="Reinhardt R."/>
            <person name="Mussmann M."/>
            <person name="Amann R."/>
            <person name="Schreiber L."/>
        </authorList>
    </citation>
    <scope>NUCLEOTIDE SEQUENCE [LARGE SCALE GENOMIC DNA]</scope>
    <source>
        <strain evidence="5">DSM 10523 / SB164P1</strain>
    </source>
</reference>
<dbReference type="InterPro" id="IPR001789">
    <property type="entry name" value="Sig_transdc_resp-reg_receiver"/>
</dbReference>
<evidence type="ECO:0000256" key="2">
    <source>
        <dbReference type="PROSITE-ProRule" id="PRU00169"/>
    </source>
</evidence>
<keyword evidence="4" id="KW-0238">DNA-binding</keyword>
<sequence>MDPQTRIVLIDDDQDACDLLKMQLEDTGRMLVRYNTNGAEALNFITQELPDIAILDINMPDTHGVEIASMLAENSATSSIPILYLSGMVTPDEAGNMARGENTPSLISKGSPIEELIAAIDNLTTS</sequence>
<dbReference type="eggNOG" id="COG0745">
    <property type="taxonomic scope" value="Bacteria"/>
</dbReference>
<gene>
    <name evidence="4" type="ordered locus">UWK_01512</name>
</gene>
<dbReference type="STRING" id="1167006.UWK_01512"/>
<dbReference type="GO" id="GO:0000160">
    <property type="term" value="P:phosphorelay signal transduction system"/>
    <property type="evidence" value="ECO:0007669"/>
    <property type="project" value="InterPro"/>
</dbReference>
<evidence type="ECO:0000313" key="5">
    <source>
        <dbReference type="Proteomes" id="UP000011721"/>
    </source>
</evidence>
<organism evidence="4 5">
    <name type="scientific">Desulfocapsa sulfexigens (strain DSM 10523 / SB164P1)</name>
    <dbReference type="NCBI Taxonomy" id="1167006"/>
    <lineage>
        <taxon>Bacteria</taxon>
        <taxon>Pseudomonadati</taxon>
        <taxon>Thermodesulfobacteriota</taxon>
        <taxon>Desulfobulbia</taxon>
        <taxon>Desulfobulbales</taxon>
        <taxon>Desulfocapsaceae</taxon>
        <taxon>Desulfocapsa</taxon>
    </lineage>
</organism>
<evidence type="ECO:0000259" key="3">
    <source>
        <dbReference type="PROSITE" id="PS50110"/>
    </source>
</evidence>
<protein>
    <submittedName>
        <fullName evidence="4">CheY-like receiver, AAA-type ATPase and DNA-binding domain-containing response regulator</fullName>
    </submittedName>
</protein>
<dbReference type="Proteomes" id="UP000011721">
    <property type="component" value="Chromosome"/>
</dbReference>
<dbReference type="SMART" id="SM00448">
    <property type="entry name" value="REC"/>
    <property type="match status" value="1"/>
</dbReference>
<feature type="modified residue" description="4-aspartylphosphate" evidence="2">
    <location>
        <position position="56"/>
    </location>
</feature>
<dbReference type="PANTHER" id="PTHR44591:SF3">
    <property type="entry name" value="RESPONSE REGULATORY DOMAIN-CONTAINING PROTEIN"/>
    <property type="match status" value="1"/>
</dbReference>
<dbReference type="Pfam" id="PF00072">
    <property type="entry name" value="Response_reg"/>
    <property type="match status" value="1"/>
</dbReference>
<dbReference type="GO" id="GO:0003677">
    <property type="term" value="F:DNA binding"/>
    <property type="evidence" value="ECO:0007669"/>
    <property type="project" value="UniProtKB-KW"/>
</dbReference>
<keyword evidence="5" id="KW-1185">Reference proteome</keyword>
<evidence type="ECO:0000313" key="4">
    <source>
        <dbReference type="EMBL" id="AGF78070.1"/>
    </source>
</evidence>
<dbReference type="Gene3D" id="3.40.50.2300">
    <property type="match status" value="1"/>
</dbReference>
<dbReference type="InterPro" id="IPR011006">
    <property type="entry name" value="CheY-like_superfamily"/>
</dbReference>
<dbReference type="HOGENOM" id="CLU_000445_69_8_7"/>
<dbReference type="PANTHER" id="PTHR44591">
    <property type="entry name" value="STRESS RESPONSE REGULATOR PROTEIN 1"/>
    <property type="match status" value="1"/>
</dbReference>
<dbReference type="KEGG" id="dsf:UWK_01512"/>
<dbReference type="InterPro" id="IPR050595">
    <property type="entry name" value="Bact_response_regulator"/>
</dbReference>
<dbReference type="SUPFAM" id="SSF52172">
    <property type="entry name" value="CheY-like"/>
    <property type="match status" value="1"/>
</dbReference>
<name>M1PED4_DESSD</name>
<dbReference type="PROSITE" id="PS50110">
    <property type="entry name" value="RESPONSE_REGULATORY"/>
    <property type="match status" value="1"/>
</dbReference>
<dbReference type="RefSeq" id="WP_015403761.1">
    <property type="nucleotide sequence ID" value="NC_020304.1"/>
</dbReference>
<keyword evidence="1 2" id="KW-0597">Phosphoprotein</keyword>
<dbReference type="OrthoDB" id="9790791at2"/>
<proteinExistence type="predicted"/>
<dbReference type="EMBL" id="CP003985">
    <property type="protein sequence ID" value="AGF78070.1"/>
    <property type="molecule type" value="Genomic_DNA"/>
</dbReference>
<dbReference type="AlphaFoldDB" id="M1PED4"/>